<evidence type="ECO:0000259" key="7">
    <source>
        <dbReference type="Pfam" id="PF06862"/>
    </source>
</evidence>
<evidence type="ECO:0000313" key="9">
    <source>
        <dbReference type="Proteomes" id="UP000694865"/>
    </source>
</evidence>
<keyword evidence="3" id="KW-0539">Nucleus</keyword>
<gene>
    <name evidence="10" type="primary">LOC100372276</name>
</gene>
<sequence>MGDFVGVREEEVKQERKERRKIHHNRAAEHPLKLVLSESSASEEEVQVYQQLISSLENAEEEKPIESDEDDFDDDEEDVVVEEEKEEPKLEDSIHGDVTVHEEQEQIDEEEVKPDDTNDIVAESQNDEEESSDKEQVERDFGDQTRMSDPFYTRLGLDMSEKVAEQLTLGKIIHRNEIKWPRLGQMIATSQCDQDINVKISKEKNVKDMHVRKRILDHLQKANKPFITEKSSDILSPLQRELFSIMNNYQDLMYTERSCKSQAEVRSIYCLHVLNHVVKCRALVLKHNNLLSQKELDPDSDETKDQGLTRPRVLIVVPFRESALQIVDTFIKMLLPADKQQVAHRHRFQSEYGDERLNPSKLARPEDWELTFAGNIDDHFRIGIAITRKGIRLYSEFYSSDIIIASPLGLRTLIGVEGEKQRDFDFLSSIDILLFDQSDVFLMQNWEHIQHLMDHMHLQPKDSHGVDFSRVHTWIVNEWSQLYRQTLLFSSVTTPEMNALYSKYCRNILSCALYILPFLKSPVCNPVSNGSICQIVTALPQVFQRIESSNYLESPQNRFDYFTTKVLPHFRDRVMSGTMIFVPSYFDYVRLRNYFRKEEINFAQICEYTKQSNISRARVNFFEGKRPLLLYTERFHFFRRYKIRGIKHIVFYQLPTYPNLYSELCNMMRVGIGIDNSCTVVYSKYDVHRLTGVVGTQRCAHMLSANKSIHMFVTGEDS</sequence>
<comment type="similarity">
    <text evidence="2">Belongs to the UTP25 family.</text>
</comment>
<organism evidence="9 10">
    <name type="scientific">Saccoglossus kowalevskii</name>
    <name type="common">Acorn worm</name>
    <dbReference type="NCBI Taxonomy" id="10224"/>
    <lineage>
        <taxon>Eukaryota</taxon>
        <taxon>Metazoa</taxon>
        <taxon>Hemichordata</taxon>
        <taxon>Enteropneusta</taxon>
        <taxon>Harrimaniidae</taxon>
        <taxon>Saccoglossus</taxon>
    </lineage>
</organism>
<dbReference type="PANTHER" id="PTHR12933">
    <property type="entry name" value="ORF PROTEIN-RELATED"/>
    <property type="match status" value="1"/>
</dbReference>
<dbReference type="RefSeq" id="XP_002735601.1">
    <property type="nucleotide sequence ID" value="XM_002735555.2"/>
</dbReference>
<feature type="region of interest" description="Disordered" evidence="6">
    <location>
        <begin position="1"/>
        <end position="29"/>
    </location>
</feature>
<feature type="compositionally biased region" description="Acidic residues" evidence="6">
    <location>
        <begin position="67"/>
        <end position="85"/>
    </location>
</feature>
<dbReference type="InterPro" id="IPR010678">
    <property type="entry name" value="UTP25"/>
</dbReference>
<dbReference type="InterPro" id="IPR053940">
    <property type="entry name" value="UTP25_NTPase-like"/>
</dbReference>
<dbReference type="Pfam" id="PF06862">
    <property type="entry name" value="Utp25_C"/>
    <property type="match status" value="1"/>
</dbReference>
<comment type="subcellular location">
    <subcellularLocation>
        <location evidence="1">Nucleus</location>
        <location evidence="1">Nucleolus</location>
    </subcellularLocation>
</comment>
<accession>A0ABM0GRB9</accession>
<proteinExistence type="inferred from homology"/>
<dbReference type="Gene3D" id="3.40.50.300">
    <property type="entry name" value="P-loop containing nucleotide triphosphate hydrolases"/>
    <property type="match status" value="1"/>
</dbReference>
<feature type="compositionally biased region" description="Basic and acidic residues" evidence="6">
    <location>
        <begin position="1"/>
        <end position="17"/>
    </location>
</feature>
<reference evidence="10" key="1">
    <citation type="submission" date="2025-08" db="UniProtKB">
        <authorList>
            <consortium name="RefSeq"/>
        </authorList>
    </citation>
    <scope>IDENTIFICATION</scope>
    <source>
        <tissue evidence="10">Testes</tissue>
    </source>
</reference>
<evidence type="ECO:0000256" key="2">
    <source>
        <dbReference type="ARBA" id="ARBA00009223"/>
    </source>
</evidence>
<dbReference type="Proteomes" id="UP000694865">
    <property type="component" value="Unplaced"/>
</dbReference>
<dbReference type="SUPFAM" id="SSF52540">
    <property type="entry name" value="P-loop containing nucleoside triphosphate hydrolases"/>
    <property type="match status" value="1"/>
</dbReference>
<feature type="domain" description="UTP25 NTP hydrolase-like" evidence="8">
    <location>
        <begin position="249"/>
        <end position="508"/>
    </location>
</feature>
<feature type="region of interest" description="Disordered" evidence="6">
    <location>
        <begin position="54"/>
        <end position="147"/>
    </location>
</feature>
<evidence type="ECO:0000313" key="10">
    <source>
        <dbReference type="RefSeq" id="XP_002735601.1"/>
    </source>
</evidence>
<name>A0ABM0GRB9_SACKO</name>
<dbReference type="Pfam" id="PF22916">
    <property type="entry name" value="UTP25_NTPase-like"/>
    <property type="match status" value="1"/>
</dbReference>
<evidence type="ECO:0000256" key="3">
    <source>
        <dbReference type="ARBA" id="ARBA00023242"/>
    </source>
</evidence>
<evidence type="ECO:0000256" key="4">
    <source>
        <dbReference type="ARBA" id="ARBA00024421"/>
    </source>
</evidence>
<dbReference type="InterPro" id="IPR027417">
    <property type="entry name" value="P-loop_NTPase"/>
</dbReference>
<keyword evidence="9" id="KW-1185">Reference proteome</keyword>
<dbReference type="GeneID" id="100372276"/>
<protein>
    <recommendedName>
        <fullName evidence="4">U3 small nucleolar RNA-associated protein 25 homolog</fullName>
    </recommendedName>
    <alternativeName>
        <fullName evidence="5">UTP25 small subunit processor component</fullName>
    </alternativeName>
</protein>
<feature type="compositionally biased region" description="Basic and acidic residues" evidence="6">
    <location>
        <begin position="86"/>
        <end position="104"/>
    </location>
</feature>
<feature type="domain" description="UTP25 C-terminal" evidence="7">
    <location>
        <begin position="531"/>
        <end position="712"/>
    </location>
</feature>
<evidence type="ECO:0000256" key="6">
    <source>
        <dbReference type="SAM" id="MobiDB-lite"/>
    </source>
</evidence>
<evidence type="ECO:0000256" key="1">
    <source>
        <dbReference type="ARBA" id="ARBA00004604"/>
    </source>
</evidence>
<evidence type="ECO:0000259" key="8">
    <source>
        <dbReference type="Pfam" id="PF22916"/>
    </source>
</evidence>
<dbReference type="PANTHER" id="PTHR12933:SF0">
    <property type="entry name" value="U3 SMALL NUCLEOLAR RNA-ASSOCIATED PROTEIN 25 HOMOLOG"/>
    <property type="match status" value="1"/>
</dbReference>
<evidence type="ECO:0000256" key="5">
    <source>
        <dbReference type="ARBA" id="ARBA00032325"/>
    </source>
</evidence>
<feature type="compositionally biased region" description="Basic and acidic residues" evidence="6">
    <location>
        <begin position="133"/>
        <end position="143"/>
    </location>
</feature>
<dbReference type="InterPro" id="IPR053939">
    <property type="entry name" value="UTP25_C"/>
</dbReference>